<dbReference type="SUPFAM" id="SSF53254">
    <property type="entry name" value="Phosphoglycerate mutase-like"/>
    <property type="match status" value="1"/>
</dbReference>
<reference evidence="2 3" key="1">
    <citation type="journal article" date="2014" name="Appl. Environ. Microbiol.">
        <title>Genomic encyclopedia of type strains of the genus Bifidobacterium.</title>
        <authorList>
            <person name="Milani C."/>
            <person name="Lugli G.A."/>
            <person name="Duranti S."/>
            <person name="Turroni F."/>
            <person name="Bottacini F."/>
            <person name="Mangifesta M."/>
            <person name="Sanchez B."/>
            <person name="Viappiani A."/>
            <person name="Mancabelli L."/>
            <person name="Taminiau B."/>
            <person name="Delcenserie V."/>
            <person name="Barrangou R."/>
            <person name="Margolles A."/>
            <person name="van Sinderen D."/>
            <person name="Ventura M."/>
        </authorList>
    </citation>
    <scope>NUCLEOTIDE SEQUENCE [LARGE SCALE GENOMIC DNA]</scope>
    <source>
        <strain evidence="2 3">LMG 11587</strain>
    </source>
</reference>
<evidence type="ECO:0000256" key="1">
    <source>
        <dbReference type="ARBA" id="ARBA00022801"/>
    </source>
</evidence>
<protein>
    <submittedName>
        <fullName evidence="2">Phosphohistidine phosphatase sixA</fullName>
    </submittedName>
</protein>
<proteinExistence type="predicted"/>
<dbReference type="KEGG" id="bii:BINDI_0670"/>
<dbReference type="InterPro" id="IPR051021">
    <property type="entry name" value="Mito_Ser/Thr_phosphatase"/>
</dbReference>
<dbReference type="PANTHER" id="PTHR20935">
    <property type="entry name" value="PHOSPHOGLYCERATE MUTASE-RELATED"/>
    <property type="match status" value="1"/>
</dbReference>
<dbReference type="Proteomes" id="UP000028569">
    <property type="component" value="Chromosome"/>
</dbReference>
<dbReference type="InterPro" id="IPR029033">
    <property type="entry name" value="His_PPase_superfam"/>
</dbReference>
<keyword evidence="1" id="KW-0378">Hydrolase</keyword>
<dbReference type="InterPro" id="IPR013078">
    <property type="entry name" value="His_Pase_superF_clade-1"/>
</dbReference>
<dbReference type="Pfam" id="PF00300">
    <property type="entry name" value="His_Phos_1"/>
    <property type="match status" value="1"/>
</dbReference>
<dbReference type="SMART" id="SM00855">
    <property type="entry name" value="PGAM"/>
    <property type="match status" value="1"/>
</dbReference>
<gene>
    <name evidence="2" type="ORF">BINDI_0670</name>
</gene>
<accession>A0A087VU18</accession>
<dbReference type="EMBL" id="CP006018">
    <property type="protein sequence ID" value="AIC91945.1"/>
    <property type="molecule type" value="Genomic_DNA"/>
</dbReference>
<sequence>MGVNIKKIAKHAGKCTYTLMLMRHAKTEAEAPEGDRNRQLTEKGLKQARKVGKGLVKFDLVPDRIVCSGARRARQTLDRMLKPFGDGPEVDYREDLYESGMQAVFDQLAETKPKQHRLMVIGHEPIMSICSQWLAKPESDPDLLDLLNLGLSPANLVIFGSEKPFKEWQTHTARLLGILEPHDFSN</sequence>
<dbReference type="Gene3D" id="3.40.50.1240">
    <property type="entry name" value="Phosphoglycerate mutase-like"/>
    <property type="match status" value="1"/>
</dbReference>
<dbReference type="HOGENOM" id="CLU_084603_2_0_11"/>
<dbReference type="GO" id="GO:0016787">
    <property type="term" value="F:hydrolase activity"/>
    <property type="evidence" value="ECO:0007669"/>
    <property type="project" value="UniProtKB-KW"/>
</dbReference>
<dbReference type="OrthoDB" id="9810154at2"/>
<keyword evidence="3" id="KW-1185">Reference proteome</keyword>
<evidence type="ECO:0000313" key="3">
    <source>
        <dbReference type="Proteomes" id="UP000028569"/>
    </source>
</evidence>
<dbReference type="PANTHER" id="PTHR20935:SF1">
    <property type="entry name" value="SLL1549 PROTEIN"/>
    <property type="match status" value="1"/>
</dbReference>
<dbReference type="RefSeq" id="WP_033490121.1">
    <property type="nucleotide sequence ID" value="NZ_CP006018.1"/>
</dbReference>
<dbReference type="AlphaFoldDB" id="A0A087VU18"/>
<organism evidence="2 3">
    <name type="scientific">Bifidobacterium [indicum] DSM 20214 = LMG 11587</name>
    <dbReference type="NCBI Taxonomy" id="1341694"/>
    <lineage>
        <taxon>Bacteria</taxon>
        <taxon>Bacillati</taxon>
        <taxon>Actinomycetota</taxon>
        <taxon>Actinomycetes</taxon>
        <taxon>Bifidobacteriales</taxon>
        <taxon>Bifidobacteriaceae</taxon>
        <taxon>Bifidobacterium</taxon>
    </lineage>
</organism>
<evidence type="ECO:0000313" key="2">
    <source>
        <dbReference type="EMBL" id="AIC91945.1"/>
    </source>
</evidence>
<name>A0A087VU18_9BIFI</name>
<dbReference type="CDD" id="cd07067">
    <property type="entry name" value="HP_PGM_like"/>
    <property type="match status" value="1"/>
</dbReference>